<comment type="similarity">
    <text evidence="2">Belongs to the LysR transcriptional regulatory family.</text>
</comment>
<dbReference type="HOGENOM" id="CLU_039613_6_0_6"/>
<keyword evidence="11" id="KW-0486">Methionine biosynthesis</keyword>
<dbReference type="STRING" id="1445510.YC6258_00127"/>
<reference evidence="13 14" key="1">
    <citation type="submission" date="2014-01" db="EMBL/GenBank/DDBJ databases">
        <title>Full genme sequencing of cellulolytic bacterium Gynuella sunshinyii YC6258T gen. nov., sp. nov.</title>
        <authorList>
            <person name="Khan H."/>
            <person name="Chung E.J."/>
            <person name="Chung Y.R."/>
        </authorList>
    </citation>
    <scope>NUCLEOTIDE SEQUENCE [LARGE SCALE GENOMIC DNA]</scope>
    <source>
        <strain evidence="13 14">YC6258</strain>
    </source>
</reference>
<dbReference type="InterPro" id="IPR036388">
    <property type="entry name" value="WH-like_DNA-bd_sf"/>
</dbReference>
<keyword evidence="8" id="KW-0238">DNA-binding</keyword>
<dbReference type="InterPro" id="IPR005119">
    <property type="entry name" value="LysR_subst-bd"/>
</dbReference>
<dbReference type="Gene3D" id="3.40.190.10">
    <property type="entry name" value="Periplasmic binding protein-like II"/>
    <property type="match status" value="2"/>
</dbReference>
<keyword evidence="5" id="KW-0678">Repressor</keyword>
<dbReference type="Pfam" id="PF00126">
    <property type="entry name" value="HTH_1"/>
    <property type="match status" value="1"/>
</dbReference>
<dbReference type="AlphaFoldDB" id="A0A0C5VFM9"/>
<dbReference type="GO" id="GO:0000976">
    <property type="term" value="F:transcription cis-regulatory region binding"/>
    <property type="evidence" value="ECO:0007669"/>
    <property type="project" value="TreeGrafter"/>
</dbReference>
<dbReference type="RefSeq" id="WP_044615323.1">
    <property type="nucleotide sequence ID" value="NZ_CP007142.1"/>
</dbReference>
<comment type="subcellular location">
    <subcellularLocation>
        <location evidence="1">Cytoplasm</location>
    </subcellularLocation>
</comment>
<dbReference type="CDD" id="cd08441">
    <property type="entry name" value="PBP2_MetR"/>
    <property type="match status" value="1"/>
</dbReference>
<dbReference type="GO" id="GO:0009086">
    <property type="term" value="P:methionine biosynthetic process"/>
    <property type="evidence" value="ECO:0007669"/>
    <property type="project" value="UniProtKB-KW"/>
</dbReference>
<dbReference type="GO" id="GO:0003700">
    <property type="term" value="F:DNA-binding transcription factor activity"/>
    <property type="evidence" value="ECO:0007669"/>
    <property type="project" value="InterPro"/>
</dbReference>
<dbReference type="PROSITE" id="PS50931">
    <property type="entry name" value="HTH_LYSR"/>
    <property type="match status" value="1"/>
</dbReference>
<gene>
    <name evidence="13" type="ORF">YC6258_00127</name>
</gene>
<evidence type="ECO:0000313" key="14">
    <source>
        <dbReference type="Proteomes" id="UP000032266"/>
    </source>
</evidence>
<evidence type="ECO:0000256" key="10">
    <source>
        <dbReference type="ARBA" id="ARBA00023163"/>
    </source>
</evidence>
<dbReference type="EMBL" id="CP007142">
    <property type="protein sequence ID" value="AJQ92183.1"/>
    <property type="molecule type" value="Genomic_DNA"/>
</dbReference>
<dbReference type="OrthoDB" id="155872at2"/>
<evidence type="ECO:0000256" key="11">
    <source>
        <dbReference type="ARBA" id="ARBA00023167"/>
    </source>
</evidence>
<evidence type="ECO:0000256" key="1">
    <source>
        <dbReference type="ARBA" id="ARBA00004496"/>
    </source>
</evidence>
<evidence type="ECO:0000256" key="9">
    <source>
        <dbReference type="ARBA" id="ARBA00023159"/>
    </source>
</evidence>
<keyword evidence="6" id="KW-0028">Amino-acid biosynthesis</keyword>
<dbReference type="SUPFAM" id="SSF46785">
    <property type="entry name" value="Winged helix' DNA-binding domain"/>
    <property type="match status" value="1"/>
</dbReference>
<keyword evidence="7" id="KW-0805">Transcription regulation</keyword>
<dbReference type="PRINTS" id="PR00039">
    <property type="entry name" value="HTHLYSR"/>
</dbReference>
<dbReference type="Pfam" id="PF03466">
    <property type="entry name" value="LysR_substrate"/>
    <property type="match status" value="1"/>
</dbReference>
<dbReference type="PANTHER" id="PTHR30126">
    <property type="entry name" value="HTH-TYPE TRANSCRIPTIONAL REGULATOR"/>
    <property type="match status" value="1"/>
</dbReference>
<evidence type="ECO:0000256" key="2">
    <source>
        <dbReference type="ARBA" id="ARBA00009437"/>
    </source>
</evidence>
<evidence type="ECO:0000256" key="4">
    <source>
        <dbReference type="ARBA" id="ARBA00022490"/>
    </source>
</evidence>
<evidence type="ECO:0000256" key="6">
    <source>
        <dbReference type="ARBA" id="ARBA00022605"/>
    </source>
</evidence>
<keyword evidence="9" id="KW-0010">Activator</keyword>
<evidence type="ECO:0000256" key="3">
    <source>
        <dbReference type="ARBA" id="ARBA00019365"/>
    </source>
</evidence>
<dbReference type="PANTHER" id="PTHR30126:SF25">
    <property type="entry name" value="HTH-TYPE TRANSCRIPTIONAL REGULATOR METR"/>
    <property type="match status" value="1"/>
</dbReference>
<dbReference type="SUPFAM" id="SSF53850">
    <property type="entry name" value="Periplasmic binding protein-like II"/>
    <property type="match status" value="1"/>
</dbReference>
<dbReference type="KEGG" id="gsn:YC6258_00127"/>
<dbReference type="PATRIC" id="fig|1445510.3.peg.124"/>
<dbReference type="Proteomes" id="UP000032266">
    <property type="component" value="Chromosome"/>
</dbReference>
<dbReference type="InterPro" id="IPR036390">
    <property type="entry name" value="WH_DNA-bd_sf"/>
</dbReference>
<evidence type="ECO:0000256" key="5">
    <source>
        <dbReference type="ARBA" id="ARBA00022491"/>
    </source>
</evidence>
<dbReference type="InterPro" id="IPR000847">
    <property type="entry name" value="LysR_HTH_N"/>
</dbReference>
<name>A0A0C5VFM9_9GAMM</name>
<keyword evidence="10" id="KW-0804">Transcription</keyword>
<evidence type="ECO:0000313" key="13">
    <source>
        <dbReference type="EMBL" id="AJQ92183.1"/>
    </source>
</evidence>
<keyword evidence="14" id="KW-1185">Reference proteome</keyword>
<evidence type="ECO:0000259" key="12">
    <source>
        <dbReference type="PROSITE" id="PS50931"/>
    </source>
</evidence>
<evidence type="ECO:0000256" key="7">
    <source>
        <dbReference type="ARBA" id="ARBA00023015"/>
    </source>
</evidence>
<sequence>MIERIHLRILREIERQGSLTAAANALNLTQSALSHTMKKLEQSKGVPMWSKEGRTLRLTQAGEYLLNEARRLLPQLERIDEVLRQYAGGEQGTLHIGMECHPCYQWLLRVVKPFLQRWPDVDIDVKQQFRFGGLAALYNHDIDILVTPDPILRTGIVFEPVFPYELVLLVGEANPLRALPYVRPDQLSDQILLSYPVSAERLDIYQQFLVPAGCRPKKHKTLEATEIILQMVASGRGVTTLPQWLVAEYAETFAVYPLRLGQQGIHKQIHLGVRTQDAEHLHIQTFKEFSRICQP</sequence>
<feature type="domain" description="HTH lysR-type" evidence="12">
    <location>
        <begin position="1"/>
        <end position="59"/>
    </location>
</feature>
<protein>
    <recommendedName>
        <fullName evidence="3">HTH-type transcriptional regulator MetR</fullName>
    </recommendedName>
</protein>
<dbReference type="InterPro" id="IPR037406">
    <property type="entry name" value="MetR_PBP2"/>
</dbReference>
<organism evidence="13 14">
    <name type="scientific">Gynuella sunshinyii YC6258</name>
    <dbReference type="NCBI Taxonomy" id="1445510"/>
    <lineage>
        <taxon>Bacteria</taxon>
        <taxon>Pseudomonadati</taxon>
        <taxon>Pseudomonadota</taxon>
        <taxon>Gammaproteobacteria</taxon>
        <taxon>Oceanospirillales</taxon>
        <taxon>Saccharospirillaceae</taxon>
        <taxon>Gynuella</taxon>
    </lineage>
</organism>
<evidence type="ECO:0000256" key="8">
    <source>
        <dbReference type="ARBA" id="ARBA00023125"/>
    </source>
</evidence>
<dbReference type="Gene3D" id="1.10.10.10">
    <property type="entry name" value="Winged helix-like DNA-binding domain superfamily/Winged helix DNA-binding domain"/>
    <property type="match status" value="1"/>
</dbReference>
<accession>A0A0C5VFM9</accession>
<proteinExistence type="inferred from homology"/>
<dbReference type="GO" id="GO:0005737">
    <property type="term" value="C:cytoplasm"/>
    <property type="evidence" value="ECO:0007669"/>
    <property type="project" value="UniProtKB-SubCell"/>
</dbReference>
<keyword evidence="4" id="KW-0963">Cytoplasm</keyword>